<evidence type="ECO:0000256" key="9">
    <source>
        <dbReference type="SAM" id="MobiDB-lite"/>
    </source>
</evidence>
<dbReference type="OrthoDB" id="10010129at2759"/>
<dbReference type="EMBL" id="LNIX01000001">
    <property type="protein sequence ID" value="OXA63369.1"/>
    <property type="molecule type" value="Genomic_DNA"/>
</dbReference>
<keyword evidence="5" id="KW-0862">Zinc</keyword>
<feature type="region of interest" description="Disordered" evidence="9">
    <location>
        <begin position="143"/>
        <end position="217"/>
    </location>
</feature>
<evidence type="ECO:0000256" key="4">
    <source>
        <dbReference type="ARBA" id="ARBA00022771"/>
    </source>
</evidence>
<dbReference type="PANTHER" id="PTHR12887">
    <property type="entry name" value="NANOS PROTEIN"/>
    <property type="match status" value="1"/>
</dbReference>
<evidence type="ECO:0000256" key="1">
    <source>
        <dbReference type="ARBA" id="ARBA00004496"/>
    </source>
</evidence>
<evidence type="ECO:0000313" key="12">
    <source>
        <dbReference type="Proteomes" id="UP000198287"/>
    </source>
</evidence>
<dbReference type="GO" id="GO:0005737">
    <property type="term" value="C:cytoplasm"/>
    <property type="evidence" value="ECO:0007669"/>
    <property type="project" value="UniProtKB-SubCell"/>
</dbReference>
<evidence type="ECO:0000313" key="11">
    <source>
        <dbReference type="EMBL" id="OXA63369.1"/>
    </source>
</evidence>
<keyword evidence="4 8" id="KW-0863">Zinc-finger</keyword>
<feature type="compositionally biased region" description="Basic residues" evidence="9">
    <location>
        <begin position="187"/>
        <end position="210"/>
    </location>
</feature>
<keyword evidence="12" id="KW-1185">Reference proteome</keyword>
<comment type="subcellular location">
    <subcellularLocation>
        <location evidence="1">Cytoplasm</location>
    </subcellularLocation>
</comment>
<dbReference type="PROSITE" id="PS51522">
    <property type="entry name" value="ZF_NANOS"/>
    <property type="match status" value="1"/>
</dbReference>
<evidence type="ECO:0000256" key="8">
    <source>
        <dbReference type="PROSITE-ProRule" id="PRU00855"/>
    </source>
</evidence>
<dbReference type="AlphaFoldDB" id="A0A226F0R8"/>
<evidence type="ECO:0000256" key="7">
    <source>
        <dbReference type="ARBA" id="ARBA00022884"/>
    </source>
</evidence>
<feature type="compositionally biased region" description="Polar residues" evidence="9">
    <location>
        <begin position="143"/>
        <end position="159"/>
    </location>
</feature>
<evidence type="ECO:0000259" key="10">
    <source>
        <dbReference type="PROSITE" id="PS51522"/>
    </source>
</evidence>
<evidence type="ECO:0000256" key="6">
    <source>
        <dbReference type="ARBA" id="ARBA00022845"/>
    </source>
</evidence>
<accession>A0A226F0R8</accession>
<dbReference type="STRING" id="158441.A0A226F0R8"/>
<sequence length="305" mass="33543">MEHQQAALPPYGVTFLPPLGNGTFLMSPAFPPAAQASGSYLTHTETHGQWGPIQYWDPSMPISMLYRGGNDAGGFFNLLPCTLADAHLTNNCLSFPCTTCFHPGPVNGVYPPATVSVLPQGPSLPIVIVPAMGYATEPCQGDWPNQSLSEIGSDSVPNTSKKMEDGSGDGDMMDEHKSETTLPSSSSHKKSKSRRRRRPQRRPHKDHRYPRSNSGSSLTLHNHCKLCLSNGESEKFYMSHTLRDSEDKVSCPVLRNLVCSICGETGDTAHTLKYCPYNYDVPLELRSANFDQARRDVAKLMKMLN</sequence>
<keyword evidence="3" id="KW-0479">Metal-binding</keyword>
<evidence type="ECO:0000256" key="3">
    <source>
        <dbReference type="ARBA" id="ARBA00022723"/>
    </source>
</evidence>
<comment type="similarity">
    <text evidence="8">Belongs to the nanos family.</text>
</comment>
<gene>
    <name evidence="11" type="ORF">Fcan01_01268</name>
</gene>
<dbReference type="InterPro" id="IPR008705">
    <property type="entry name" value="Nanos/Xcar2"/>
</dbReference>
<feature type="domain" description="Nanos-type" evidence="10">
    <location>
        <begin position="223"/>
        <end position="277"/>
    </location>
</feature>
<comment type="caution">
    <text evidence="11">The sequence shown here is derived from an EMBL/GenBank/DDBJ whole genome shotgun (WGS) entry which is preliminary data.</text>
</comment>
<dbReference type="Pfam" id="PF05741">
    <property type="entry name" value="zf-nanos"/>
    <property type="match status" value="1"/>
</dbReference>
<dbReference type="InterPro" id="IPR024161">
    <property type="entry name" value="Znf_nanos-typ"/>
</dbReference>
<dbReference type="GO" id="GO:0003723">
    <property type="term" value="F:RNA binding"/>
    <property type="evidence" value="ECO:0007669"/>
    <property type="project" value="UniProtKB-UniRule"/>
</dbReference>
<name>A0A226F0R8_FOLCA</name>
<dbReference type="GO" id="GO:0006417">
    <property type="term" value="P:regulation of translation"/>
    <property type="evidence" value="ECO:0007669"/>
    <property type="project" value="UniProtKB-UniRule"/>
</dbReference>
<organism evidence="11 12">
    <name type="scientific">Folsomia candida</name>
    <name type="common">Springtail</name>
    <dbReference type="NCBI Taxonomy" id="158441"/>
    <lineage>
        <taxon>Eukaryota</taxon>
        <taxon>Metazoa</taxon>
        <taxon>Ecdysozoa</taxon>
        <taxon>Arthropoda</taxon>
        <taxon>Hexapoda</taxon>
        <taxon>Collembola</taxon>
        <taxon>Entomobryomorpha</taxon>
        <taxon>Isotomoidea</taxon>
        <taxon>Isotomidae</taxon>
        <taxon>Proisotominae</taxon>
        <taxon>Folsomia</taxon>
    </lineage>
</organism>
<proteinExistence type="inferred from homology"/>
<dbReference type="GO" id="GO:0008270">
    <property type="term" value="F:zinc ion binding"/>
    <property type="evidence" value="ECO:0007669"/>
    <property type="project" value="UniProtKB-KW"/>
</dbReference>
<dbReference type="Gene3D" id="4.10.60.30">
    <property type="entry name" value="Nanos, RNA-binding domain"/>
    <property type="match status" value="1"/>
</dbReference>
<evidence type="ECO:0000256" key="5">
    <source>
        <dbReference type="ARBA" id="ARBA00022833"/>
    </source>
</evidence>
<keyword evidence="7 8" id="KW-0694">RNA-binding</keyword>
<protein>
    <submittedName>
        <fullName evidence="11">Nanos 2</fullName>
    </submittedName>
</protein>
<reference evidence="11 12" key="1">
    <citation type="submission" date="2015-12" db="EMBL/GenBank/DDBJ databases">
        <title>The genome of Folsomia candida.</title>
        <authorList>
            <person name="Faddeeva A."/>
            <person name="Derks M.F."/>
            <person name="Anvar Y."/>
            <person name="Smit S."/>
            <person name="Van Straalen N."/>
            <person name="Roelofs D."/>
        </authorList>
    </citation>
    <scope>NUCLEOTIDE SEQUENCE [LARGE SCALE GENOMIC DNA]</scope>
    <source>
        <strain evidence="11 12">VU population</strain>
        <tissue evidence="11">Whole body</tissue>
    </source>
</reference>
<evidence type="ECO:0000256" key="2">
    <source>
        <dbReference type="ARBA" id="ARBA00022490"/>
    </source>
</evidence>
<dbReference type="Proteomes" id="UP000198287">
    <property type="component" value="Unassembled WGS sequence"/>
</dbReference>
<keyword evidence="2" id="KW-0963">Cytoplasm</keyword>
<keyword evidence="6 8" id="KW-0810">Translation regulation</keyword>
<dbReference type="InterPro" id="IPR038129">
    <property type="entry name" value="Nanos_sf"/>
</dbReference>